<dbReference type="EMBL" id="AP023086">
    <property type="protein sequence ID" value="BCD96285.1"/>
    <property type="molecule type" value="Genomic_DNA"/>
</dbReference>
<evidence type="ECO:0000313" key="2">
    <source>
        <dbReference type="Proteomes" id="UP001320119"/>
    </source>
</evidence>
<gene>
    <name evidence="1" type="ORF">MARGE09_P0485</name>
</gene>
<proteinExistence type="predicted"/>
<keyword evidence="2" id="KW-1185">Reference proteome</keyword>
<dbReference type="KEGG" id="marq:MARGE09_P0485"/>
<dbReference type="Pfam" id="PF19671">
    <property type="entry name" value="DUF6174"/>
    <property type="match status" value="3"/>
</dbReference>
<dbReference type="Proteomes" id="UP001320119">
    <property type="component" value="Chromosome"/>
</dbReference>
<sequence length="695" mass="78355">MNARITALLATACLLSACDGSDIKVTIETRSSSSEVQSSAQSSSSVMSSVVASSSSSPSHQDALEELAYHRAAWQRYSAGHYQYEFYIDCFCFGRDDFLVEWRDGDMVGRSPIGDEAIPVIDNINPRIPALFDTIESAIRAGNLTEVSYNPQYGYPERVVIDPLPGAADDESSYRITHFVVVQSSSSSSSEPPTLSDTEKAERLAERDKASVTWSNHQYRSYQYQLGDYGNCIVGFNNCNGVYDYTFTTFGVVDSGEATLGFGKSISDDFGYIFKGGRTLDSRANLSDSFVTIPTYSISYSKEGIGSWSYSYPDRSDDDYGRDELLSIEFFDELEATRQTQAANWLASKPDGEYSYTLTVDCDCYYDGSHRIVVTDNGVSAAPLSATHRMPDNLMTIDALFELLENAYSEPSDYIDVTYNQDRHFPETITFNPTLPRSTSNATYTINALTDRYTLNYASKALAQWRMASDSYFEYRFESKEFSINLYHYLISALGRTHQIQSILNDSETPPIAANIEQVYQTIFEYSDARDIEFQANTHGVPTEVRIHPADRVPGDYLQYLISNFQWLTSTDSSTVDDMQRMWESGAINNYIMTVNVSCFCIVEGPVEVEVRDGTIVRAYAERLERELTEQERSWRIYTIKGLFDEIKATLTQERTAEVLFNREHYYPQLVVIDREGQAVDAGFNLEITNFKALD</sequence>
<dbReference type="PROSITE" id="PS51257">
    <property type="entry name" value="PROKAR_LIPOPROTEIN"/>
    <property type="match status" value="1"/>
</dbReference>
<dbReference type="AlphaFoldDB" id="A0AAN2BIS4"/>
<evidence type="ECO:0000313" key="1">
    <source>
        <dbReference type="EMBL" id="BCD96285.1"/>
    </source>
</evidence>
<dbReference type="RefSeq" id="WP_236985788.1">
    <property type="nucleotide sequence ID" value="NZ_AP023086.1"/>
</dbReference>
<accession>A0AAN2BIS4</accession>
<dbReference type="InterPro" id="IPR046172">
    <property type="entry name" value="DUF6174"/>
</dbReference>
<name>A0AAN2BIS4_9GAMM</name>
<reference evidence="1 2" key="1">
    <citation type="journal article" date="2022" name="IScience">
        <title>An ultrasensitive nanofiber-based assay for enzymatic hydrolysis and deep-sea microbial degradation of cellulose.</title>
        <authorList>
            <person name="Tsudome M."/>
            <person name="Tachioka M."/>
            <person name="Miyazaki M."/>
            <person name="Uchimura K."/>
            <person name="Tsuda M."/>
            <person name="Takaki Y."/>
            <person name="Deguchi S."/>
        </authorList>
    </citation>
    <scope>NUCLEOTIDE SEQUENCE [LARGE SCALE GENOMIC DNA]</scope>
    <source>
        <strain evidence="1 2">GE09</strain>
    </source>
</reference>
<organism evidence="1 2">
    <name type="scientific">Marinagarivorans cellulosilyticus</name>
    <dbReference type="NCBI Taxonomy" id="2721545"/>
    <lineage>
        <taxon>Bacteria</taxon>
        <taxon>Pseudomonadati</taxon>
        <taxon>Pseudomonadota</taxon>
        <taxon>Gammaproteobacteria</taxon>
        <taxon>Cellvibrionales</taxon>
        <taxon>Cellvibrionaceae</taxon>
        <taxon>Marinagarivorans</taxon>
    </lineage>
</organism>
<protein>
    <submittedName>
        <fullName evidence="1">Uncharacterized protein</fullName>
    </submittedName>
</protein>